<dbReference type="Proteomes" id="UP000035037">
    <property type="component" value="Unassembled WGS sequence"/>
</dbReference>
<sequence length="355" mass="40161">MNNMRKIAIEDGQKCLRESPVIVLGSGASIPAGLPSMKKLADHLKGSTPDGILPNTDQNLWDKFINKLVIEGKDLESALQEIQLNRKLSDHVIEQTWNLVSKADTCAFEKVLGNVTHLPLVRLYRHLFDSTGETVSVVTTNYDRLAEYAADHAGFCHYTGFSYGYLRKRQQPRSRLYFKRERDNKAARTVNIWKVHGCLDWFIDQDDQVIAITSARTILDGWQPAIVTPGINKYESAFREPFRSIITGADEALASANAYLCIGFSFNDKHIQPKLLDRWKQGKAFLVILTRTLKENVKEMLKKENNQEFVALEQLEQSGNGTRMWSNKYPEGVSIEGVSLWNLSTFLKHTIEGGA</sequence>
<dbReference type="AlphaFoldDB" id="A0A0G8AY44"/>
<name>A0A0G8AY44_9SYNE</name>
<dbReference type="EMBL" id="JYFQ01000031">
    <property type="protein sequence ID" value="KKZ14317.1"/>
    <property type="molecule type" value="Genomic_DNA"/>
</dbReference>
<comment type="caution">
    <text evidence="1">The sequence shown here is derived from an EMBL/GenBank/DDBJ whole genome shotgun (WGS) entry which is preliminary data.</text>
</comment>
<gene>
    <name evidence="1" type="ORF">TQ37_01445</name>
</gene>
<reference evidence="1 2" key="1">
    <citation type="submission" date="2015-02" db="EMBL/GenBank/DDBJ databases">
        <authorList>
            <person name="Slaby B."/>
            <person name="Hentschel U."/>
        </authorList>
    </citation>
    <scope>NUCLEOTIDE SEQUENCE [LARGE SCALE GENOMIC DNA]</scope>
    <source>
        <strain evidence="1">15L</strain>
    </source>
</reference>
<reference evidence="1 2" key="2">
    <citation type="submission" date="2015-05" db="EMBL/GenBank/DDBJ databases">
        <title>Lifestyle Evolution in Cyanobacterial Symbionts of Sponges.</title>
        <authorList>
            <person name="Burgsdorf I."/>
            <person name="Slaby B.M."/>
            <person name="Handley K.M."/>
            <person name="Haber M."/>
            <person name="Blom J."/>
            <person name="Marshall C.W."/>
            <person name="Gilbert J.A."/>
            <person name="Hentschel U."/>
            <person name="Steindler L."/>
        </authorList>
    </citation>
    <scope>NUCLEOTIDE SEQUENCE [LARGE SCALE GENOMIC DNA]</scope>
    <source>
        <strain evidence="1">15L</strain>
    </source>
</reference>
<proteinExistence type="predicted"/>
<protein>
    <submittedName>
        <fullName evidence="1">Uncharacterized protein</fullName>
    </submittedName>
</protein>
<dbReference type="Pfam" id="PF13289">
    <property type="entry name" value="SIR2_2"/>
    <property type="match status" value="1"/>
</dbReference>
<dbReference type="PATRIC" id="fig|1608419.3.peg.1589"/>
<organism evidence="1 2">
    <name type="scientific">Candidatus Synechococcus spongiarum 15L</name>
    <dbReference type="NCBI Taxonomy" id="1608419"/>
    <lineage>
        <taxon>Bacteria</taxon>
        <taxon>Bacillati</taxon>
        <taxon>Cyanobacteriota</taxon>
        <taxon>Cyanophyceae</taxon>
        <taxon>Synechococcales</taxon>
        <taxon>Synechococcaceae</taxon>
        <taxon>Synechococcus</taxon>
    </lineage>
</organism>
<dbReference type="SUPFAM" id="SSF52467">
    <property type="entry name" value="DHS-like NAD/FAD-binding domain"/>
    <property type="match status" value="1"/>
</dbReference>
<evidence type="ECO:0000313" key="2">
    <source>
        <dbReference type="Proteomes" id="UP000035037"/>
    </source>
</evidence>
<dbReference type="Gene3D" id="3.40.50.1220">
    <property type="entry name" value="TPP-binding domain"/>
    <property type="match status" value="1"/>
</dbReference>
<evidence type="ECO:0000313" key="1">
    <source>
        <dbReference type="EMBL" id="KKZ14317.1"/>
    </source>
</evidence>
<dbReference type="InterPro" id="IPR029035">
    <property type="entry name" value="DHS-like_NAD/FAD-binding_dom"/>
</dbReference>
<accession>A0A0G8AY44</accession>